<proteinExistence type="predicted"/>
<sequence>MAYVQGFHDGRHSGMQEAGNNFETFIKDQKRFESDTDYKQGWIAGESEGKRLQDEATSFGKGVAGSYSPKSEAPNSDNVAKEALKGVDTSGLKSLE</sequence>
<gene>
    <name evidence="2" type="ORF">BCT74_19085</name>
</gene>
<evidence type="ECO:0000313" key="3">
    <source>
        <dbReference type="Proteomes" id="UP000235746"/>
    </source>
</evidence>
<evidence type="ECO:0000256" key="1">
    <source>
        <dbReference type="SAM" id="MobiDB-lite"/>
    </source>
</evidence>
<organism evidence="2 3">
    <name type="scientific">Vibrio lentus</name>
    <dbReference type="NCBI Taxonomy" id="136468"/>
    <lineage>
        <taxon>Bacteria</taxon>
        <taxon>Pseudomonadati</taxon>
        <taxon>Pseudomonadota</taxon>
        <taxon>Gammaproteobacteria</taxon>
        <taxon>Vibrionales</taxon>
        <taxon>Vibrionaceae</taxon>
        <taxon>Vibrio</taxon>
    </lineage>
</organism>
<comment type="caution">
    <text evidence="2">The sequence shown here is derived from an EMBL/GenBank/DDBJ whole genome shotgun (WGS) entry which is preliminary data.</text>
</comment>
<dbReference type="Proteomes" id="UP000235746">
    <property type="component" value="Unassembled WGS sequence"/>
</dbReference>
<protein>
    <submittedName>
        <fullName evidence="2">Uncharacterized protein</fullName>
    </submittedName>
</protein>
<reference evidence="3" key="1">
    <citation type="submission" date="2016-07" db="EMBL/GenBank/DDBJ databases">
        <title>Nontailed viruses are major unrecognized killers of bacteria in the ocean.</title>
        <authorList>
            <person name="Kauffman K."/>
            <person name="Hussain F."/>
            <person name="Yang J."/>
            <person name="Arevalo P."/>
            <person name="Brown J."/>
            <person name="Cutler M."/>
            <person name="Kelly L."/>
            <person name="Polz M.F."/>
        </authorList>
    </citation>
    <scope>NUCLEOTIDE SEQUENCE [LARGE SCALE GENOMIC DNA]</scope>
    <source>
        <strain evidence="3">10N.261.51.B8</strain>
    </source>
</reference>
<accession>A0A2N7IIW6</accession>
<feature type="region of interest" description="Disordered" evidence="1">
    <location>
        <begin position="46"/>
        <end position="96"/>
    </location>
</feature>
<dbReference type="AlphaFoldDB" id="A0A2N7IIW6"/>
<dbReference type="EMBL" id="MCYL01000011">
    <property type="protein sequence ID" value="PML57572.1"/>
    <property type="molecule type" value="Genomic_DNA"/>
</dbReference>
<name>A0A2N7IIW6_9VIBR</name>
<evidence type="ECO:0000313" key="2">
    <source>
        <dbReference type="EMBL" id="PML57572.1"/>
    </source>
</evidence>